<keyword evidence="4" id="KW-0378">Hydrolase</keyword>
<feature type="transmembrane region" description="Helical" evidence="9">
    <location>
        <begin position="758"/>
        <end position="784"/>
    </location>
</feature>
<dbReference type="GO" id="GO:0016020">
    <property type="term" value="C:membrane"/>
    <property type="evidence" value="ECO:0007669"/>
    <property type="project" value="InterPro"/>
</dbReference>
<dbReference type="Pfam" id="PF01833">
    <property type="entry name" value="TIG"/>
    <property type="match status" value="1"/>
</dbReference>
<evidence type="ECO:0000256" key="8">
    <source>
        <dbReference type="PIRSR" id="PIRSR601577-2"/>
    </source>
</evidence>
<dbReference type="Gene3D" id="2.60.40.10">
    <property type="entry name" value="Immunoglobulins"/>
    <property type="match status" value="1"/>
</dbReference>
<dbReference type="InterPro" id="IPR002909">
    <property type="entry name" value="IPT_dom"/>
</dbReference>
<dbReference type="Pfam" id="PF01457">
    <property type="entry name" value="Peptidase_M8"/>
    <property type="match status" value="2"/>
</dbReference>
<dbReference type="SUPFAM" id="SSF55486">
    <property type="entry name" value="Metalloproteases ('zincins'), catalytic domain"/>
    <property type="match status" value="1"/>
</dbReference>
<dbReference type="GO" id="GO:0004222">
    <property type="term" value="F:metalloendopeptidase activity"/>
    <property type="evidence" value="ECO:0007669"/>
    <property type="project" value="InterPro"/>
</dbReference>
<evidence type="ECO:0000256" key="7">
    <source>
        <dbReference type="PIRSR" id="PIRSR601577-1"/>
    </source>
</evidence>
<dbReference type="PANTHER" id="PTHR10942:SF0">
    <property type="entry name" value="LEISHMANOLYSIN-LIKE PEPTIDASE"/>
    <property type="match status" value="1"/>
</dbReference>
<feature type="active site" evidence="7">
    <location>
        <position position="265"/>
    </location>
</feature>
<comment type="cofactor">
    <cofactor evidence="8">
        <name>Zn(2+)</name>
        <dbReference type="ChEBI" id="CHEBI:29105"/>
    </cofactor>
    <text evidence="8">Binds 1 zinc ion per subunit.</text>
</comment>
<evidence type="ECO:0000256" key="4">
    <source>
        <dbReference type="ARBA" id="ARBA00022801"/>
    </source>
</evidence>
<evidence type="ECO:0000256" key="1">
    <source>
        <dbReference type="ARBA" id="ARBA00005860"/>
    </source>
</evidence>
<proteinExistence type="inferred from homology"/>
<keyword evidence="5 8" id="KW-0862">Zinc</keyword>
<keyword evidence="2" id="KW-0645">Protease</keyword>
<evidence type="ECO:0000256" key="3">
    <source>
        <dbReference type="ARBA" id="ARBA00022723"/>
    </source>
</evidence>
<dbReference type="GO" id="GO:0006508">
    <property type="term" value="P:proteolysis"/>
    <property type="evidence" value="ECO:0007669"/>
    <property type="project" value="UniProtKB-KW"/>
</dbReference>
<keyword evidence="6 8" id="KW-0482">Metalloprotease</keyword>
<feature type="domain" description="IPT/TIG" evidence="11">
    <location>
        <begin position="640"/>
        <end position="705"/>
    </location>
</feature>
<keyword evidence="9" id="KW-0812">Transmembrane</keyword>
<dbReference type="Gene3D" id="3.90.132.10">
    <property type="entry name" value="Leishmanolysin , domain 2"/>
    <property type="match status" value="1"/>
</dbReference>
<sequence>MGVPKRIGAASSMNSHLSKSWTIQSSLCLQLLLVFPALSHAHECMHDHVRTSAHHPVVVEQPGARKSSRRRLTDTPQPLRMVFSTELLVTDSRTCLAVGQEVVIGANISPCTNSSTGNCLYTCQPADLLSEADRHFLSSRLLPTVAAWYAAALTLRSPLTKPLQIKRSTCGFGGPIDIPEHYYDNGVADADVLIFVTTRPMAPGSQALAFAGDCQEEGGAINPYKPRRPIMGHVNLAPRVVTDNDPSYWQTPKVVDRVLKLLIHEVMHVIGFTYEKLTEFPCPDAPYFNRHIEGSYTQLRPCAATGSRDPVEIADRTVNGVTYKVRMLRTPKVLMAARRHFDCAETAEQAAQGARACSGATTSCMDGLPLENSGGQGTASSHWEKRVMYGEVMSGTVDANLSPISEITLSLFEDAGWFLPNYDVAAPECFFNREWCVDPSDGALRPRLSFNWGARRGCAFVSGSCAGAPWRADGYFCDAFADESACTLNRREVGHCTTRTYSTALEPQYQYFPGQPTRGGLQAEDYCPVWAAYNNYDCTWEQPEHLDLIRQMERERGEKRCEDCRCFSTTLFNGSSIAPSSFGCYPHRCLSSTRLQLFVNNAWRDCNEARGVITLPGWTGKLLCPPSSSMCAEATDLGWPEITSTVPDGGPLAGGTQITISGQYLWAGTSTRVSVCGVEATDVTSASTLGSVITAVTAAGPDDFVGNVSCHVRVTHPEGRYDEQFSGFIYIGPEPTQPAIDLTDGWTFDKVLSLMMRLWPYVFTVMVGLILLHWFYIVGAELLVQRYMEQAHDRAVGVRGGLPPQHAFEETPSGL</sequence>
<accession>A0A7S4BH62</accession>
<dbReference type="GO" id="GO:0046872">
    <property type="term" value="F:metal ion binding"/>
    <property type="evidence" value="ECO:0007669"/>
    <property type="project" value="UniProtKB-KW"/>
</dbReference>
<name>A0A7S4BH62_CHRCT</name>
<feature type="chain" id="PRO_5031024965" description="IPT/TIG domain-containing protein" evidence="10">
    <location>
        <begin position="42"/>
        <end position="815"/>
    </location>
</feature>
<gene>
    <name evidence="12" type="ORF">PCAR00345_LOCUS18400</name>
</gene>
<reference evidence="12" key="1">
    <citation type="submission" date="2021-01" db="EMBL/GenBank/DDBJ databases">
        <authorList>
            <person name="Corre E."/>
            <person name="Pelletier E."/>
            <person name="Niang G."/>
            <person name="Scheremetjew M."/>
            <person name="Finn R."/>
            <person name="Kale V."/>
            <person name="Holt S."/>
            <person name="Cochrane G."/>
            <person name="Meng A."/>
            <person name="Brown T."/>
            <person name="Cohen L."/>
        </authorList>
    </citation>
    <scope>NUCLEOTIDE SEQUENCE</scope>
    <source>
        <strain evidence="12">CCMP645</strain>
    </source>
</reference>
<comment type="similarity">
    <text evidence="1">Belongs to the peptidase M8 family.</text>
</comment>
<feature type="binding site" evidence="8">
    <location>
        <position position="264"/>
    </location>
    <ligand>
        <name>Zn(2+)</name>
        <dbReference type="ChEBI" id="CHEBI:29105"/>
        <note>catalytic</note>
    </ligand>
</feature>
<dbReference type="Gene3D" id="3.10.170.20">
    <property type="match status" value="1"/>
</dbReference>
<organism evidence="12">
    <name type="scientific">Chrysotila carterae</name>
    <name type="common">Marine alga</name>
    <name type="synonym">Syracosphaera carterae</name>
    <dbReference type="NCBI Taxonomy" id="13221"/>
    <lineage>
        <taxon>Eukaryota</taxon>
        <taxon>Haptista</taxon>
        <taxon>Haptophyta</taxon>
        <taxon>Prymnesiophyceae</taxon>
        <taxon>Isochrysidales</taxon>
        <taxon>Isochrysidaceae</taxon>
        <taxon>Chrysotila</taxon>
    </lineage>
</organism>
<feature type="binding site" evidence="8">
    <location>
        <position position="268"/>
    </location>
    <ligand>
        <name>Zn(2+)</name>
        <dbReference type="ChEBI" id="CHEBI:29105"/>
        <note>catalytic</note>
    </ligand>
</feature>
<evidence type="ECO:0000256" key="2">
    <source>
        <dbReference type="ARBA" id="ARBA00022670"/>
    </source>
</evidence>
<keyword evidence="3 8" id="KW-0479">Metal-binding</keyword>
<evidence type="ECO:0000259" key="11">
    <source>
        <dbReference type="Pfam" id="PF01833"/>
    </source>
</evidence>
<dbReference type="EMBL" id="HBIZ01028937">
    <property type="protein sequence ID" value="CAE0765788.1"/>
    <property type="molecule type" value="Transcribed_RNA"/>
</dbReference>
<keyword evidence="9" id="KW-1133">Transmembrane helix</keyword>
<dbReference type="Gene3D" id="2.10.55.10">
    <property type="entry name" value="Leishmanolysin domain 3"/>
    <property type="match status" value="1"/>
</dbReference>
<evidence type="ECO:0000256" key="9">
    <source>
        <dbReference type="SAM" id="Phobius"/>
    </source>
</evidence>
<dbReference type="InterPro" id="IPR013783">
    <property type="entry name" value="Ig-like_fold"/>
</dbReference>
<protein>
    <recommendedName>
        <fullName evidence="11">IPT/TIG domain-containing protein</fullName>
    </recommendedName>
</protein>
<dbReference type="InterPro" id="IPR014756">
    <property type="entry name" value="Ig_E-set"/>
</dbReference>
<keyword evidence="9" id="KW-0472">Membrane</keyword>
<dbReference type="InterPro" id="IPR001577">
    <property type="entry name" value="Peptidase_M8"/>
</dbReference>
<dbReference type="PANTHER" id="PTHR10942">
    <property type="entry name" value="LEISHMANOLYSIN-LIKE PEPTIDASE"/>
    <property type="match status" value="1"/>
</dbReference>
<dbReference type="SUPFAM" id="SSF81296">
    <property type="entry name" value="E set domains"/>
    <property type="match status" value="1"/>
</dbReference>
<evidence type="ECO:0000313" key="12">
    <source>
        <dbReference type="EMBL" id="CAE0765788.1"/>
    </source>
</evidence>
<keyword evidence="10" id="KW-0732">Signal</keyword>
<dbReference type="GO" id="GO:0005737">
    <property type="term" value="C:cytoplasm"/>
    <property type="evidence" value="ECO:0007669"/>
    <property type="project" value="TreeGrafter"/>
</dbReference>
<evidence type="ECO:0000256" key="6">
    <source>
        <dbReference type="ARBA" id="ARBA00023049"/>
    </source>
</evidence>
<dbReference type="AlphaFoldDB" id="A0A7S4BH62"/>
<evidence type="ECO:0000256" key="10">
    <source>
        <dbReference type="SAM" id="SignalP"/>
    </source>
</evidence>
<feature type="binding site" evidence="8">
    <location>
        <position position="382"/>
    </location>
    <ligand>
        <name>Zn(2+)</name>
        <dbReference type="ChEBI" id="CHEBI:29105"/>
        <note>catalytic</note>
    </ligand>
</feature>
<evidence type="ECO:0000256" key="5">
    <source>
        <dbReference type="ARBA" id="ARBA00022833"/>
    </source>
</evidence>
<dbReference type="GO" id="GO:0007155">
    <property type="term" value="P:cell adhesion"/>
    <property type="evidence" value="ECO:0007669"/>
    <property type="project" value="InterPro"/>
</dbReference>
<feature type="signal peptide" evidence="10">
    <location>
        <begin position="1"/>
        <end position="41"/>
    </location>
</feature>